<dbReference type="SUPFAM" id="SSF55298">
    <property type="entry name" value="YjgF-like"/>
    <property type="match status" value="1"/>
</dbReference>
<reference evidence="2 3" key="1">
    <citation type="submission" date="2020-08" db="EMBL/GenBank/DDBJ databases">
        <title>Genomic Encyclopedia of Type Strains, Phase IV (KMG-IV): sequencing the most valuable type-strain genomes for metagenomic binning, comparative biology and taxonomic classification.</title>
        <authorList>
            <person name="Goeker M."/>
        </authorList>
    </citation>
    <scope>NUCLEOTIDE SEQUENCE [LARGE SCALE GENOMIC DNA]</scope>
    <source>
        <strain evidence="2 3">DSM 105481</strain>
    </source>
</reference>
<dbReference type="PANTHER" id="PTHR11803:SF39">
    <property type="entry name" value="2-IMINOBUTANOATE_2-IMINOPROPANOATE DEAMINASE"/>
    <property type="match status" value="1"/>
</dbReference>
<dbReference type="PANTHER" id="PTHR11803">
    <property type="entry name" value="2-IMINOBUTANOATE/2-IMINOPROPANOATE DEAMINASE RIDA"/>
    <property type="match status" value="1"/>
</dbReference>
<dbReference type="Pfam" id="PF01042">
    <property type="entry name" value="Ribonuc_L-PSP"/>
    <property type="match status" value="1"/>
</dbReference>
<sequence>MKEIINTTNAPSAIGPYSQCVVSKGIAFVSGQLPVNAEDNTIPEGVTEQTKQSLKNIKFILESGNYSLDDVVKVTVYLKDMNEFGAMNEVYGNFFQYPYPARVAVEVARLPKDVRVEIDAIAIK</sequence>
<gene>
    <name evidence="2" type="ORF">HNP81_003979</name>
</gene>
<name>A0ABR6CUL9_9BACI</name>
<dbReference type="RefSeq" id="WP_182503692.1">
    <property type="nucleotide sequence ID" value="NZ_JACJHX010000016.1"/>
</dbReference>
<dbReference type="Proteomes" id="UP000626697">
    <property type="component" value="Unassembled WGS sequence"/>
</dbReference>
<dbReference type="InterPro" id="IPR035959">
    <property type="entry name" value="RutC-like_sf"/>
</dbReference>
<evidence type="ECO:0000256" key="1">
    <source>
        <dbReference type="ARBA" id="ARBA00010552"/>
    </source>
</evidence>
<comment type="similarity">
    <text evidence="1">Belongs to the RutC family.</text>
</comment>
<comment type="caution">
    <text evidence="2">The sequence shown here is derived from an EMBL/GenBank/DDBJ whole genome shotgun (WGS) entry which is preliminary data.</text>
</comment>
<evidence type="ECO:0000313" key="2">
    <source>
        <dbReference type="EMBL" id="MBA9028659.1"/>
    </source>
</evidence>
<dbReference type="Gene3D" id="3.30.1330.40">
    <property type="entry name" value="RutC-like"/>
    <property type="match status" value="1"/>
</dbReference>
<dbReference type="GO" id="GO:0120241">
    <property type="term" value="F:2-iminobutanoate/2-iminopropanoate deaminase"/>
    <property type="evidence" value="ECO:0007669"/>
    <property type="project" value="UniProtKB-EC"/>
</dbReference>
<dbReference type="CDD" id="cd00448">
    <property type="entry name" value="YjgF_YER057c_UK114_family"/>
    <property type="match status" value="1"/>
</dbReference>
<dbReference type="NCBIfam" id="TIGR00004">
    <property type="entry name" value="Rid family detoxifying hydrolase"/>
    <property type="match status" value="1"/>
</dbReference>
<keyword evidence="3" id="KW-1185">Reference proteome</keyword>
<accession>A0ABR6CUL9</accession>
<dbReference type="PROSITE" id="PS01094">
    <property type="entry name" value="UPF0076"/>
    <property type="match status" value="1"/>
</dbReference>
<organism evidence="2 3">
    <name type="scientific">Peribacillus huizhouensis</name>
    <dbReference type="NCBI Taxonomy" id="1501239"/>
    <lineage>
        <taxon>Bacteria</taxon>
        <taxon>Bacillati</taxon>
        <taxon>Bacillota</taxon>
        <taxon>Bacilli</taxon>
        <taxon>Bacillales</taxon>
        <taxon>Bacillaceae</taxon>
        <taxon>Peribacillus</taxon>
    </lineage>
</organism>
<dbReference type="EC" id="3.5.99.10" evidence="2"/>
<keyword evidence="2" id="KW-0378">Hydrolase</keyword>
<protein>
    <submittedName>
        <fullName evidence="2">2-iminobutanoate/2-iminopropanoate deaminase</fullName>
        <ecNumber evidence="2">3.5.99.10</ecNumber>
    </submittedName>
</protein>
<dbReference type="InterPro" id="IPR019897">
    <property type="entry name" value="RidA_CS"/>
</dbReference>
<dbReference type="EMBL" id="JACJHX010000016">
    <property type="protein sequence ID" value="MBA9028659.1"/>
    <property type="molecule type" value="Genomic_DNA"/>
</dbReference>
<dbReference type="InterPro" id="IPR006175">
    <property type="entry name" value="YjgF/YER057c/UK114"/>
</dbReference>
<dbReference type="InterPro" id="IPR006056">
    <property type="entry name" value="RidA"/>
</dbReference>
<proteinExistence type="inferred from homology"/>
<evidence type="ECO:0000313" key="3">
    <source>
        <dbReference type="Proteomes" id="UP000626697"/>
    </source>
</evidence>